<keyword evidence="3 6" id="KW-0812">Transmembrane</keyword>
<dbReference type="SUPFAM" id="SSF103473">
    <property type="entry name" value="MFS general substrate transporter"/>
    <property type="match status" value="1"/>
</dbReference>
<accession>A0A9W8IFX9</accession>
<feature type="transmembrane region" description="Helical" evidence="6">
    <location>
        <begin position="303"/>
        <end position="327"/>
    </location>
</feature>
<dbReference type="InterPro" id="IPR036259">
    <property type="entry name" value="MFS_trans_sf"/>
</dbReference>
<organism evidence="8 9">
    <name type="scientific">Coemansia brasiliensis</name>
    <dbReference type="NCBI Taxonomy" id="2650707"/>
    <lineage>
        <taxon>Eukaryota</taxon>
        <taxon>Fungi</taxon>
        <taxon>Fungi incertae sedis</taxon>
        <taxon>Zoopagomycota</taxon>
        <taxon>Kickxellomycotina</taxon>
        <taxon>Kickxellomycetes</taxon>
        <taxon>Kickxellales</taxon>
        <taxon>Kickxellaceae</taxon>
        <taxon>Coemansia</taxon>
    </lineage>
</organism>
<evidence type="ECO:0000256" key="4">
    <source>
        <dbReference type="ARBA" id="ARBA00022989"/>
    </source>
</evidence>
<dbReference type="InterPro" id="IPR020846">
    <property type="entry name" value="MFS_dom"/>
</dbReference>
<feature type="transmembrane region" description="Helical" evidence="6">
    <location>
        <begin position="371"/>
        <end position="392"/>
    </location>
</feature>
<feature type="transmembrane region" description="Helical" evidence="6">
    <location>
        <begin position="199"/>
        <end position="221"/>
    </location>
</feature>
<dbReference type="AlphaFoldDB" id="A0A9W8IFX9"/>
<dbReference type="PANTHER" id="PTHR23501:SF191">
    <property type="entry name" value="VACUOLAR BASIC AMINO ACID TRANSPORTER 4"/>
    <property type="match status" value="1"/>
</dbReference>
<dbReference type="PANTHER" id="PTHR23501">
    <property type="entry name" value="MAJOR FACILITATOR SUPERFAMILY"/>
    <property type="match status" value="1"/>
</dbReference>
<evidence type="ECO:0000256" key="6">
    <source>
        <dbReference type="SAM" id="Phobius"/>
    </source>
</evidence>
<feature type="transmembrane region" description="Helical" evidence="6">
    <location>
        <begin position="147"/>
        <end position="166"/>
    </location>
</feature>
<feature type="domain" description="Major facilitator superfamily (MFS) profile" evidence="7">
    <location>
        <begin position="110"/>
        <end position="602"/>
    </location>
</feature>
<proteinExistence type="predicted"/>
<dbReference type="GO" id="GO:0022857">
    <property type="term" value="F:transmembrane transporter activity"/>
    <property type="evidence" value="ECO:0007669"/>
    <property type="project" value="InterPro"/>
</dbReference>
<sequence length="619" mass="66311">MTHEKQQNVNLSVASGETELFQEVNLGTRRSSQSLSFSPVPNSLPGSNLTRFGSSESLVAKDGKYRSNLYVSSSTTSLHSQASCASLTPTLHKFDDDAISHKTPIRHYLTFCGLFFTIFLSGLDQTVTSTILTRIADDFKALDRIEWVPTIFMLCSTCLNIISGRIADIFGRYSVLLSSLVMFVAGAVVSAAAENIVVFIAARGLSGLACGGMLNLSIIVISDLVSIQNRGKYLGALQICFGVSNAIGPLIGGLFADRISWRAAFIADMAMGTVTLVYLAVVLRLPRPAIRKTLAESIRNLDYIGISVIIASISLTIVGLNIGGTILLWSSPVTIGCLAAGAILLGAFIVIELKLPQIPLVPMWLFTVRNLVITFSVTFLCGMTMFSIIFYMPVYFSAVFGANAMRAGLLVLPFGMALSVSSFASGYFMSTPGMYRQLLRLGPAIMVVGTLAMAAFSGKTSEIIYAVLLAIPGIGMGNVIVSNIIAAQATTDKQHIATVTPLCEFFLSIGGVIGVAVFGAVHRNQLSNILAQVSASESLVAQAIIDEARRDVSVAYAAHVSNPLRMKIAEAYATSIQQALYLMLPCLVLAFALSLFLDKNPKPQPEEIALEHAHFINQS</sequence>
<dbReference type="GO" id="GO:0012505">
    <property type="term" value="C:endomembrane system"/>
    <property type="evidence" value="ECO:0007669"/>
    <property type="project" value="UniProtKB-SubCell"/>
</dbReference>
<evidence type="ECO:0000256" key="5">
    <source>
        <dbReference type="ARBA" id="ARBA00023136"/>
    </source>
</evidence>
<keyword evidence="2" id="KW-0813">Transport</keyword>
<dbReference type="OrthoDB" id="419537at2759"/>
<feature type="transmembrane region" description="Helical" evidence="6">
    <location>
        <begin position="499"/>
        <end position="521"/>
    </location>
</feature>
<dbReference type="EMBL" id="JANBUW010000031">
    <property type="protein sequence ID" value="KAJ2850479.1"/>
    <property type="molecule type" value="Genomic_DNA"/>
</dbReference>
<feature type="transmembrane region" description="Helical" evidence="6">
    <location>
        <begin position="333"/>
        <end position="351"/>
    </location>
</feature>
<feature type="transmembrane region" description="Helical" evidence="6">
    <location>
        <begin position="438"/>
        <end position="457"/>
    </location>
</feature>
<evidence type="ECO:0000256" key="2">
    <source>
        <dbReference type="ARBA" id="ARBA00022448"/>
    </source>
</evidence>
<dbReference type="Pfam" id="PF07690">
    <property type="entry name" value="MFS_1"/>
    <property type="match status" value="1"/>
</dbReference>
<feature type="transmembrane region" description="Helical" evidence="6">
    <location>
        <begin position="579"/>
        <end position="597"/>
    </location>
</feature>
<dbReference type="Gene3D" id="1.20.1250.20">
    <property type="entry name" value="MFS general substrate transporter like domains"/>
    <property type="match status" value="2"/>
</dbReference>
<dbReference type="InterPro" id="IPR011701">
    <property type="entry name" value="MFS"/>
</dbReference>
<feature type="transmembrane region" description="Helical" evidence="6">
    <location>
        <begin position="463"/>
        <end position="487"/>
    </location>
</feature>
<dbReference type="Proteomes" id="UP001139887">
    <property type="component" value="Unassembled WGS sequence"/>
</dbReference>
<evidence type="ECO:0000313" key="8">
    <source>
        <dbReference type="EMBL" id="KAJ2850479.1"/>
    </source>
</evidence>
<reference evidence="8" key="1">
    <citation type="submission" date="2022-07" db="EMBL/GenBank/DDBJ databases">
        <title>Phylogenomic reconstructions and comparative analyses of Kickxellomycotina fungi.</title>
        <authorList>
            <person name="Reynolds N.K."/>
            <person name="Stajich J.E."/>
            <person name="Barry K."/>
            <person name="Grigoriev I.V."/>
            <person name="Crous P."/>
            <person name="Smith M.E."/>
        </authorList>
    </citation>
    <scope>NUCLEOTIDE SEQUENCE</scope>
    <source>
        <strain evidence="8">NRRL 1566</strain>
    </source>
</reference>
<comment type="subcellular location">
    <subcellularLocation>
        <location evidence="1">Endomembrane system</location>
        <topology evidence="1">Multi-pass membrane protein</topology>
    </subcellularLocation>
</comment>
<feature type="transmembrane region" description="Helical" evidence="6">
    <location>
        <begin position="173"/>
        <end position="193"/>
    </location>
</feature>
<feature type="transmembrane region" description="Helical" evidence="6">
    <location>
        <begin position="404"/>
        <end position="426"/>
    </location>
</feature>
<dbReference type="PROSITE" id="PS50850">
    <property type="entry name" value="MFS"/>
    <property type="match status" value="1"/>
</dbReference>
<gene>
    <name evidence="8" type="ORF">IWW36_001859</name>
</gene>
<name>A0A9W8IFX9_9FUNG</name>
<evidence type="ECO:0000313" key="9">
    <source>
        <dbReference type="Proteomes" id="UP001139887"/>
    </source>
</evidence>
<keyword evidence="9" id="KW-1185">Reference proteome</keyword>
<feature type="transmembrane region" description="Helical" evidence="6">
    <location>
        <begin position="261"/>
        <end position="283"/>
    </location>
</feature>
<evidence type="ECO:0000256" key="3">
    <source>
        <dbReference type="ARBA" id="ARBA00022692"/>
    </source>
</evidence>
<feature type="transmembrane region" description="Helical" evidence="6">
    <location>
        <begin position="233"/>
        <end position="255"/>
    </location>
</feature>
<keyword evidence="5 6" id="KW-0472">Membrane</keyword>
<feature type="transmembrane region" description="Helical" evidence="6">
    <location>
        <begin position="108"/>
        <end position="127"/>
    </location>
</feature>
<evidence type="ECO:0000259" key="7">
    <source>
        <dbReference type="PROSITE" id="PS50850"/>
    </source>
</evidence>
<evidence type="ECO:0000256" key="1">
    <source>
        <dbReference type="ARBA" id="ARBA00004127"/>
    </source>
</evidence>
<protein>
    <recommendedName>
        <fullName evidence="7">Major facilitator superfamily (MFS) profile domain-containing protein</fullName>
    </recommendedName>
</protein>
<dbReference type="GO" id="GO:0005886">
    <property type="term" value="C:plasma membrane"/>
    <property type="evidence" value="ECO:0007669"/>
    <property type="project" value="TreeGrafter"/>
</dbReference>
<keyword evidence="4 6" id="KW-1133">Transmembrane helix</keyword>
<comment type="caution">
    <text evidence="8">The sequence shown here is derived from an EMBL/GenBank/DDBJ whole genome shotgun (WGS) entry which is preliminary data.</text>
</comment>